<protein>
    <submittedName>
        <fullName evidence="2">Uncharacterized protein</fullName>
    </submittedName>
</protein>
<evidence type="ECO:0000313" key="3">
    <source>
        <dbReference type="Proteomes" id="UP001066276"/>
    </source>
</evidence>
<keyword evidence="3" id="KW-1185">Reference proteome</keyword>
<gene>
    <name evidence="2" type="ORF">NDU88_006636</name>
</gene>
<accession>A0AAV7WG75</accession>
<dbReference type="AlphaFoldDB" id="A0AAV7WG75"/>
<name>A0AAV7WG75_PLEWA</name>
<dbReference type="EMBL" id="JANPWB010000002">
    <property type="protein sequence ID" value="KAJ1211275.1"/>
    <property type="molecule type" value="Genomic_DNA"/>
</dbReference>
<sequence length="185" mass="19274">MAATSPPMIRVIHGKHTGRKLDADLEALLDKAQELLVQQKAQESKPGETNIADGSNAAGVVVTRKRPGTLPKGPGQGARVARMAACSTGARWQGTKKNTSMAQGRGGKVPTNVGKSGADRTDAQIDEAGFEATDQTAEGNMRKGLSHHGSSLWDQQWACGGEAQRAGSQNGGSNTGIITNFVTQV</sequence>
<organism evidence="2 3">
    <name type="scientific">Pleurodeles waltl</name>
    <name type="common">Iberian ribbed newt</name>
    <dbReference type="NCBI Taxonomy" id="8319"/>
    <lineage>
        <taxon>Eukaryota</taxon>
        <taxon>Metazoa</taxon>
        <taxon>Chordata</taxon>
        <taxon>Craniata</taxon>
        <taxon>Vertebrata</taxon>
        <taxon>Euteleostomi</taxon>
        <taxon>Amphibia</taxon>
        <taxon>Batrachia</taxon>
        <taxon>Caudata</taxon>
        <taxon>Salamandroidea</taxon>
        <taxon>Salamandridae</taxon>
        <taxon>Pleurodelinae</taxon>
        <taxon>Pleurodeles</taxon>
    </lineage>
</organism>
<evidence type="ECO:0000313" key="2">
    <source>
        <dbReference type="EMBL" id="KAJ1211275.1"/>
    </source>
</evidence>
<comment type="caution">
    <text evidence="2">The sequence shown here is derived from an EMBL/GenBank/DDBJ whole genome shotgun (WGS) entry which is preliminary data.</text>
</comment>
<dbReference type="Proteomes" id="UP001066276">
    <property type="component" value="Chromosome 1_2"/>
</dbReference>
<feature type="region of interest" description="Disordered" evidence="1">
    <location>
        <begin position="90"/>
        <end position="118"/>
    </location>
</feature>
<evidence type="ECO:0000256" key="1">
    <source>
        <dbReference type="SAM" id="MobiDB-lite"/>
    </source>
</evidence>
<proteinExistence type="predicted"/>
<reference evidence="2" key="1">
    <citation type="journal article" date="2022" name="bioRxiv">
        <title>Sequencing and chromosome-scale assembly of the giantPleurodeles waltlgenome.</title>
        <authorList>
            <person name="Brown T."/>
            <person name="Elewa A."/>
            <person name="Iarovenko S."/>
            <person name="Subramanian E."/>
            <person name="Araus A.J."/>
            <person name="Petzold A."/>
            <person name="Susuki M."/>
            <person name="Suzuki K.-i.T."/>
            <person name="Hayashi T."/>
            <person name="Toyoda A."/>
            <person name="Oliveira C."/>
            <person name="Osipova E."/>
            <person name="Leigh N.D."/>
            <person name="Simon A."/>
            <person name="Yun M.H."/>
        </authorList>
    </citation>
    <scope>NUCLEOTIDE SEQUENCE</scope>
    <source>
        <strain evidence="2">20211129_DDA</strain>
        <tissue evidence="2">Liver</tissue>
    </source>
</reference>